<dbReference type="EMBL" id="AWUE01022410">
    <property type="protein sequence ID" value="OMO58528.1"/>
    <property type="molecule type" value="Genomic_DNA"/>
</dbReference>
<gene>
    <name evidence="1" type="ORF">COLO4_34542</name>
</gene>
<protein>
    <submittedName>
        <fullName evidence="1">ATP binding protein</fullName>
    </submittedName>
</protein>
<evidence type="ECO:0000313" key="2">
    <source>
        <dbReference type="Proteomes" id="UP000187203"/>
    </source>
</evidence>
<dbReference type="AlphaFoldDB" id="A0A1R3GKB4"/>
<name>A0A1R3GKB4_9ROSI</name>
<dbReference type="Proteomes" id="UP000187203">
    <property type="component" value="Unassembled WGS sequence"/>
</dbReference>
<sequence length="39" mass="4443">MDKTNLIKRVAELDELIKTLQGTSTSNQKQKHQASEMKV</sequence>
<accession>A0A1R3GKB4</accession>
<comment type="caution">
    <text evidence="1">The sequence shown here is derived from an EMBL/GenBank/DDBJ whole genome shotgun (WGS) entry which is preliminary data.</text>
</comment>
<evidence type="ECO:0000313" key="1">
    <source>
        <dbReference type="EMBL" id="OMO58528.1"/>
    </source>
</evidence>
<proteinExistence type="predicted"/>
<keyword evidence="2" id="KW-1185">Reference proteome</keyword>
<reference evidence="2" key="1">
    <citation type="submission" date="2013-09" db="EMBL/GenBank/DDBJ databases">
        <title>Corchorus olitorius genome sequencing.</title>
        <authorList>
            <person name="Alam M."/>
            <person name="Haque M.S."/>
            <person name="Islam M.S."/>
            <person name="Emdad E.M."/>
            <person name="Islam M.M."/>
            <person name="Ahmed B."/>
            <person name="Halim A."/>
            <person name="Hossen Q.M.M."/>
            <person name="Hossain M.Z."/>
            <person name="Ahmed R."/>
            <person name="Khan M.M."/>
            <person name="Islam R."/>
            <person name="Rashid M.M."/>
            <person name="Khan S.A."/>
            <person name="Rahman M.S."/>
            <person name="Alam M."/>
            <person name="Yahiya A.S."/>
            <person name="Khan M.S."/>
            <person name="Azam M.S."/>
            <person name="Haque T."/>
            <person name="Lashkar M.Z.H."/>
            <person name="Akhand A.I."/>
            <person name="Morshed G."/>
            <person name="Roy S."/>
            <person name="Uddin K.S."/>
            <person name="Rabeya T."/>
            <person name="Hossain A.S."/>
            <person name="Chowdhury A."/>
            <person name="Snigdha A.R."/>
            <person name="Mortoza M.S."/>
            <person name="Matin S.A."/>
            <person name="Hoque S.M.E."/>
            <person name="Islam M.K."/>
            <person name="Roy D.K."/>
            <person name="Haider R."/>
            <person name="Moosa M.M."/>
            <person name="Elias S.M."/>
            <person name="Hasan A.M."/>
            <person name="Jahan S."/>
            <person name="Shafiuddin M."/>
            <person name="Mahmood N."/>
            <person name="Shommy N.S."/>
        </authorList>
    </citation>
    <scope>NUCLEOTIDE SEQUENCE [LARGE SCALE GENOMIC DNA]</scope>
    <source>
        <strain evidence="2">cv. O-4</strain>
    </source>
</reference>
<organism evidence="1 2">
    <name type="scientific">Corchorus olitorius</name>
    <dbReference type="NCBI Taxonomy" id="93759"/>
    <lineage>
        <taxon>Eukaryota</taxon>
        <taxon>Viridiplantae</taxon>
        <taxon>Streptophyta</taxon>
        <taxon>Embryophyta</taxon>
        <taxon>Tracheophyta</taxon>
        <taxon>Spermatophyta</taxon>
        <taxon>Magnoliopsida</taxon>
        <taxon>eudicotyledons</taxon>
        <taxon>Gunneridae</taxon>
        <taxon>Pentapetalae</taxon>
        <taxon>rosids</taxon>
        <taxon>malvids</taxon>
        <taxon>Malvales</taxon>
        <taxon>Malvaceae</taxon>
        <taxon>Grewioideae</taxon>
        <taxon>Apeibeae</taxon>
        <taxon>Corchorus</taxon>
    </lineage>
</organism>